<reference evidence="6 7" key="1">
    <citation type="journal article" date="2010" name="Proc. Natl. Acad. Sci. U.S.A.">
        <title>Enigmatic, ultrasmall, uncultivated Archaea.</title>
        <authorList>
            <person name="Baker B.J."/>
            <person name="Comolli L.R."/>
            <person name="Dick G.J."/>
            <person name="Hauser L.J."/>
            <person name="Hyatt D."/>
            <person name="Dill B.D."/>
            <person name="Land M.L."/>
            <person name="Verberkmoes N.C."/>
            <person name="Hettich R.L."/>
            <person name="Banfield J.F."/>
        </authorList>
    </citation>
    <scope>NUCLEOTIDE SEQUENCE [LARGE SCALE GENOMIC DNA]</scope>
</reference>
<name>D6GUF1_PARA5</name>
<dbReference type="GO" id="GO:0005737">
    <property type="term" value="C:cytoplasm"/>
    <property type="evidence" value="ECO:0007669"/>
    <property type="project" value="UniProtKB-SubCell"/>
</dbReference>
<dbReference type="SUPFAM" id="SSF46924">
    <property type="entry name" value="RNA polymerase subunit RPB10"/>
    <property type="match status" value="1"/>
</dbReference>
<dbReference type="Pfam" id="PF01194">
    <property type="entry name" value="RNA_pol_N"/>
    <property type="match status" value="1"/>
</dbReference>
<dbReference type="GO" id="GO:0003899">
    <property type="term" value="F:DNA-directed RNA polymerase activity"/>
    <property type="evidence" value="ECO:0007669"/>
    <property type="project" value="UniProtKB-UniRule"/>
</dbReference>
<dbReference type="GO" id="GO:0008270">
    <property type="term" value="F:zinc ion binding"/>
    <property type="evidence" value="ECO:0007669"/>
    <property type="project" value="UniProtKB-UniRule"/>
</dbReference>
<dbReference type="GO" id="GO:0006351">
    <property type="term" value="P:DNA-templated transcription"/>
    <property type="evidence" value="ECO:0007669"/>
    <property type="project" value="UniProtKB-UniRule"/>
</dbReference>
<organism evidence="6 7">
    <name type="scientific">Candidatus Parvarchaeum acidophilus ARMAN-5</name>
    <dbReference type="NCBI Taxonomy" id="662762"/>
    <lineage>
        <taxon>Archaea</taxon>
        <taxon>Candidatus Parvarchaeota</taxon>
        <taxon>Candidatus Parvarchaeum</taxon>
    </lineage>
</organism>
<evidence type="ECO:0000256" key="2">
    <source>
        <dbReference type="ARBA" id="ARBA00022723"/>
    </source>
</evidence>
<keyword evidence="5" id="KW-0963">Cytoplasm</keyword>
<evidence type="ECO:0000313" key="6">
    <source>
        <dbReference type="EMBL" id="EFD93207.1"/>
    </source>
</evidence>
<comment type="subunit">
    <text evidence="5">Part of the RNA polymerase complex.</text>
</comment>
<evidence type="ECO:0000256" key="3">
    <source>
        <dbReference type="ARBA" id="ARBA00022833"/>
    </source>
</evidence>
<dbReference type="EMBL" id="GG745545">
    <property type="protein sequence ID" value="EFD93207.1"/>
    <property type="molecule type" value="Genomic_DNA"/>
</dbReference>
<keyword evidence="3 5" id="KW-0862">Zinc</keyword>
<dbReference type="GO" id="GO:0003677">
    <property type="term" value="F:DNA binding"/>
    <property type="evidence" value="ECO:0007669"/>
    <property type="project" value="InterPro"/>
</dbReference>
<dbReference type="Gene3D" id="1.10.10.60">
    <property type="entry name" value="Homeodomain-like"/>
    <property type="match status" value="1"/>
</dbReference>
<keyword evidence="4 5" id="KW-0804">Transcription</keyword>
<comment type="catalytic activity">
    <reaction evidence="5">
        <text>RNA(n) + a ribonucleoside 5'-triphosphate = RNA(n+1) + diphosphate</text>
        <dbReference type="Rhea" id="RHEA:21248"/>
        <dbReference type="Rhea" id="RHEA-COMP:14527"/>
        <dbReference type="Rhea" id="RHEA-COMP:17342"/>
        <dbReference type="ChEBI" id="CHEBI:33019"/>
        <dbReference type="ChEBI" id="CHEBI:61557"/>
        <dbReference type="ChEBI" id="CHEBI:140395"/>
        <dbReference type="EC" id="2.7.7.6"/>
    </reaction>
</comment>
<dbReference type="EC" id="2.7.7.6" evidence="5"/>
<sequence length="63" mass="7507">MIPMRCYSCGKPLSQYWEKYKEEIKEKPIKEVLDNLGIKRYCCRAIFLGTIDEENIINFSNQD</sequence>
<evidence type="ECO:0000256" key="1">
    <source>
        <dbReference type="ARBA" id="ARBA00022478"/>
    </source>
</evidence>
<keyword evidence="1 5" id="KW-0240">DNA-directed RNA polymerase</keyword>
<comment type="subcellular location">
    <subcellularLocation>
        <location evidence="5">Cytoplasm</location>
    </subcellularLocation>
</comment>
<evidence type="ECO:0000256" key="4">
    <source>
        <dbReference type="ARBA" id="ARBA00023163"/>
    </source>
</evidence>
<accession>D6GUF1</accession>
<dbReference type="InterPro" id="IPR023580">
    <property type="entry name" value="RNA_pol_su_RPB10"/>
</dbReference>
<dbReference type="PANTHER" id="PTHR23431:SF3">
    <property type="entry name" value="DNA-DIRECTED RNA POLYMERASES I, II, AND III SUBUNIT RPABC5"/>
    <property type="match status" value="1"/>
</dbReference>
<dbReference type="PANTHER" id="PTHR23431">
    <property type="entry name" value="DNA-DIRECTED RNA POLYMERASES I, II, AND III SUBUNIT RPABC5 FAMILY MEMBER"/>
    <property type="match status" value="1"/>
</dbReference>
<evidence type="ECO:0000313" key="7">
    <source>
        <dbReference type="Proteomes" id="UP000009376"/>
    </source>
</evidence>
<dbReference type="Proteomes" id="UP000009376">
    <property type="component" value="Unassembled WGS sequence"/>
</dbReference>
<feature type="binding site" evidence="5">
    <location>
        <position position="6"/>
    </location>
    <ligand>
        <name>Zn(2+)</name>
        <dbReference type="ChEBI" id="CHEBI:29105"/>
    </ligand>
</feature>
<protein>
    <recommendedName>
        <fullName evidence="5">DNA-directed RNA polymerase subunit Rpo10</fullName>
        <ecNumber evidence="5">2.7.7.6</ecNumber>
    </recommendedName>
    <alternativeName>
        <fullName evidence="5">DNA-directed RNA polymerase subunit N</fullName>
    </alternativeName>
</protein>
<dbReference type="HAMAP" id="MF_00250">
    <property type="entry name" value="RNApol_arch_Rpo10"/>
    <property type="match status" value="1"/>
</dbReference>
<dbReference type="AlphaFoldDB" id="D6GUF1"/>
<keyword evidence="5" id="KW-0808">Transferase</keyword>
<dbReference type="GO" id="GO:0000428">
    <property type="term" value="C:DNA-directed RNA polymerase complex"/>
    <property type="evidence" value="ECO:0007669"/>
    <property type="project" value="UniProtKB-KW"/>
</dbReference>
<gene>
    <name evidence="5" type="primary">rpo10</name>
    <name evidence="5" type="synonym">rpoN</name>
    <name evidence="6" type="ORF">BJBARM5_0082</name>
</gene>
<comment type="function">
    <text evidence="5">DNA-dependent RNA polymerase (RNAP) catalyzes the transcription of DNA into RNA using the four ribonucleoside triphosphates as substrates.</text>
</comment>
<feature type="binding site" evidence="5">
    <location>
        <position position="9"/>
    </location>
    <ligand>
        <name>Zn(2+)</name>
        <dbReference type="ChEBI" id="CHEBI:29105"/>
    </ligand>
</feature>
<feature type="binding site" evidence="5">
    <location>
        <position position="42"/>
    </location>
    <ligand>
        <name>Zn(2+)</name>
        <dbReference type="ChEBI" id="CHEBI:29105"/>
    </ligand>
</feature>
<keyword evidence="5" id="KW-0548">Nucleotidyltransferase</keyword>
<comment type="similarity">
    <text evidence="5">Belongs to the archaeal Rpo10/eukaryotic RPB10 RNA polymerase subunit family.</text>
</comment>
<feature type="binding site" evidence="5">
    <location>
        <position position="43"/>
    </location>
    <ligand>
        <name>Zn(2+)</name>
        <dbReference type="ChEBI" id="CHEBI:29105"/>
    </ligand>
</feature>
<proteinExistence type="inferred from homology"/>
<dbReference type="InterPro" id="IPR000268">
    <property type="entry name" value="RPABC5/Rpb10"/>
</dbReference>
<evidence type="ECO:0000256" key="5">
    <source>
        <dbReference type="HAMAP-Rule" id="MF_00250"/>
    </source>
</evidence>
<comment type="cofactor">
    <cofactor evidence="5">
        <name>Zn(2+)</name>
        <dbReference type="ChEBI" id="CHEBI:29105"/>
    </cofactor>
    <text evidence="5">Binds 1 zinc ion.</text>
</comment>
<keyword evidence="2 5" id="KW-0479">Metal-binding</keyword>